<comment type="caution">
    <text evidence="2">The sequence shown here is derived from an EMBL/GenBank/DDBJ whole genome shotgun (WGS) entry which is preliminary data.</text>
</comment>
<evidence type="ECO:0000313" key="2">
    <source>
        <dbReference type="EMBL" id="KAK7358413.1"/>
    </source>
</evidence>
<dbReference type="EMBL" id="JAYMYQ010000001">
    <property type="protein sequence ID" value="KAK7358413.1"/>
    <property type="molecule type" value="Genomic_DNA"/>
</dbReference>
<name>A0AAN9R978_CANGL</name>
<dbReference type="AlphaFoldDB" id="A0AAN9R978"/>
<sequence length="112" mass="12637">MVHKCIHSESCIAVNKVVFNIDDTKDKSTRSHGLYEALRKCKLANYTMVDTQERGKRKNPGRSHNITQHTDRNPETVLEPRVQKQREDSGSPIETAESCCPPSSFKVSLPKA</sequence>
<evidence type="ECO:0000256" key="1">
    <source>
        <dbReference type="SAM" id="MobiDB-lite"/>
    </source>
</evidence>
<gene>
    <name evidence="2" type="ORF">VNO77_00340</name>
</gene>
<dbReference type="Proteomes" id="UP001367508">
    <property type="component" value="Unassembled WGS sequence"/>
</dbReference>
<accession>A0AAN9R978</accession>
<reference evidence="2 3" key="1">
    <citation type="submission" date="2024-01" db="EMBL/GenBank/DDBJ databases">
        <title>The genomes of 5 underutilized Papilionoideae crops provide insights into root nodulation and disease resistanc.</title>
        <authorList>
            <person name="Jiang F."/>
        </authorList>
    </citation>
    <scope>NUCLEOTIDE SEQUENCE [LARGE SCALE GENOMIC DNA]</scope>
    <source>
        <strain evidence="2">LVBAO_FW01</strain>
        <tissue evidence="2">Leaves</tissue>
    </source>
</reference>
<protein>
    <submittedName>
        <fullName evidence="2">Uncharacterized protein</fullName>
    </submittedName>
</protein>
<evidence type="ECO:0000313" key="3">
    <source>
        <dbReference type="Proteomes" id="UP001367508"/>
    </source>
</evidence>
<organism evidence="2 3">
    <name type="scientific">Canavalia gladiata</name>
    <name type="common">Sword bean</name>
    <name type="synonym">Dolichos gladiatus</name>
    <dbReference type="NCBI Taxonomy" id="3824"/>
    <lineage>
        <taxon>Eukaryota</taxon>
        <taxon>Viridiplantae</taxon>
        <taxon>Streptophyta</taxon>
        <taxon>Embryophyta</taxon>
        <taxon>Tracheophyta</taxon>
        <taxon>Spermatophyta</taxon>
        <taxon>Magnoliopsida</taxon>
        <taxon>eudicotyledons</taxon>
        <taxon>Gunneridae</taxon>
        <taxon>Pentapetalae</taxon>
        <taxon>rosids</taxon>
        <taxon>fabids</taxon>
        <taxon>Fabales</taxon>
        <taxon>Fabaceae</taxon>
        <taxon>Papilionoideae</taxon>
        <taxon>50 kb inversion clade</taxon>
        <taxon>NPAAA clade</taxon>
        <taxon>indigoferoid/millettioid clade</taxon>
        <taxon>Phaseoleae</taxon>
        <taxon>Canavalia</taxon>
    </lineage>
</organism>
<proteinExistence type="predicted"/>
<feature type="region of interest" description="Disordered" evidence="1">
    <location>
        <begin position="49"/>
        <end position="112"/>
    </location>
</feature>
<keyword evidence="3" id="KW-1185">Reference proteome</keyword>